<dbReference type="SUPFAM" id="SSF52540">
    <property type="entry name" value="P-loop containing nucleoside triphosphate hydrolases"/>
    <property type="match status" value="1"/>
</dbReference>
<evidence type="ECO:0000313" key="14">
    <source>
        <dbReference type="EMBL" id="WAV91661.1"/>
    </source>
</evidence>
<evidence type="ECO:0000256" key="11">
    <source>
        <dbReference type="ARBA" id="ARBA00048988"/>
    </source>
</evidence>
<dbReference type="AlphaFoldDB" id="A0A9E9LEE9"/>
<dbReference type="CDD" id="cd17929">
    <property type="entry name" value="DEXHc_priA"/>
    <property type="match status" value="1"/>
</dbReference>
<gene>
    <name evidence="12" type="primary">priA</name>
    <name evidence="14" type="ORF">NB646_02580</name>
</gene>
<protein>
    <recommendedName>
        <fullName evidence="12">Replication restart protein PriA</fullName>
    </recommendedName>
    <alternativeName>
        <fullName evidence="12">ATP-dependent DNA helicase PriA</fullName>
        <ecNumber evidence="12">5.6.2.4</ecNumber>
    </alternativeName>
    <alternativeName>
        <fullName evidence="12">DNA 3'-5' helicase PriA</fullName>
    </alternativeName>
</protein>
<keyword evidence="9 12" id="KW-0238">DNA-binding</keyword>
<keyword evidence="6 12" id="KW-0347">Helicase</keyword>
<dbReference type="NCBIfam" id="NF004067">
    <property type="entry name" value="PRK05580.1-4"/>
    <property type="match status" value="1"/>
</dbReference>
<organism evidence="14">
    <name type="scientific">Oxalobacter aliiformigenes</name>
    <dbReference type="NCBI Taxonomy" id="2946593"/>
    <lineage>
        <taxon>Bacteria</taxon>
        <taxon>Pseudomonadati</taxon>
        <taxon>Pseudomonadota</taxon>
        <taxon>Betaproteobacteria</taxon>
        <taxon>Burkholderiales</taxon>
        <taxon>Oxalobacteraceae</taxon>
        <taxon>Oxalobacter</taxon>
    </lineage>
</organism>
<feature type="binding site" evidence="12">
    <location>
        <position position="390"/>
    </location>
    <ligand>
        <name>Zn(2+)</name>
        <dbReference type="ChEBI" id="CHEBI:29105"/>
        <label>2</label>
    </ligand>
</feature>
<dbReference type="GO" id="GO:0003677">
    <property type="term" value="F:DNA binding"/>
    <property type="evidence" value="ECO:0007669"/>
    <property type="project" value="UniProtKB-UniRule"/>
</dbReference>
<sequence>MSHLIVQVVLDTPLDFCFDYRYPVASEDTQLPQVGQLIVVPFGRRTEVGLVVGIKNHSEVNEKKLKDALSLVEGVPPLHREWIDLCRFAASYYQRSLGEVALPSIPKKIRHLGKLALKRALKSLDEKNGKFLSERKEKPRLHQAQQNAVSAIMHSCGFAPYVLYGVTGSGKTEIYLHSIEQVLDRSPDAQILVMVPEINLTPQLETSVCNRFPHENIATLHSRLTESERLKNWLKIASGKARIILGTRLAVLAPAPKLALIIVDEEHDPSYKQQEGLRYSARDLAVWRASQLKIPVVLGSATPSLESWQHVLTGRYIKLELPERAAKDAVLPAIKLIDTSKQLLNKGLSGELINAIQRRLEKGEQSLLFLNRRGYAPVITCEACGWISSCERCTAYMVYHKSHRLLRCHHCGLERPVPRVCPDCGNADLQALGQGTQRVEEGLKICFPDARVLRIDADSTSRKGSLQQALFSIHRGEVDIIIGTQMIAKGHDFRNLTLVGVLNPDTALFSHDYRSSERLFALLMQVAGRAGRSSLRAGANPSEVLVQTRYPMHPLYQATLSHRYEKYASELLAERKNAGLPPFGYQVLLTAESRKIETALAFLRDAAADIPCKDGIMINEPIPMAMMRIANMERAQLLIESGSRVCLQHMLREWLPQLRSRKTGVRWQIEVDPLSI</sequence>
<dbReference type="EC" id="5.6.2.4" evidence="12"/>
<dbReference type="Pfam" id="PF00271">
    <property type="entry name" value="Helicase_C"/>
    <property type="match status" value="1"/>
</dbReference>
<keyword evidence="5 12" id="KW-0378">Hydrolase</keyword>
<feature type="binding site" evidence="12">
    <location>
        <position position="408"/>
    </location>
    <ligand>
        <name>Zn(2+)</name>
        <dbReference type="ChEBI" id="CHEBI:29105"/>
        <label>2</label>
    </ligand>
</feature>
<dbReference type="InterPro" id="IPR011545">
    <property type="entry name" value="DEAD/DEAH_box_helicase_dom"/>
</dbReference>
<evidence type="ECO:0000256" key="4">
    <source>
        <dbReference type="ARBA" id="ARBA00022741"/>
    </source>
</evidence>
<dbReference type="GO" id="GO:0008270">
    <property type="term" value="F:zinc ion binding"/>
    <property type="evidence" value="ECO:0007669"/>
    <property type="project" value="UniProtKB-UniRule"/>
</dbReference>
<dbReference type="GO" id="GO:0006302">
    <property type="term" value="P:double-strand break repair"/>
    <property type="evidence" value="ECO:0007669"/>
    <property type="project" value="InterPro"/>
</dbReference>
<evidence type="ECO:0000256" key="8">
    <source>
        <dbReference type="ARBA" id="ARBA00022840"/>
    </source>
</evidence>
<dbReference type="InterPro" id="IPR042115">
    <property type="entry name" value="PriA_3primeBD_sf"/>
</dbReference>
<dbReference type="GO" id="GO:0043138">
    <property type="term" value="F:3'-5' DNA helicase activity"/>
    <property type="evidence" value="ECO:0007669"/>
    <property type="project" value="UniProtKB-EC"/>
</dbReference>
<comment type="catalytic activity">
    <reaction evidence="12">
        <text>Couples ATP hydrolysis with the unwinding of duplex DNA by translocating in the 3'-5' direction.</text>
        <dbReference type="EC" id="5.6.2.4"/>
    </reaction>
</comment>
<dbReference type="PROSITE" id="PS51192">
    <property type="entry name" value="HELICASE_ATP_BIND_1"/>
    <property type="match status" value="1"/>
</dbReference>
<evidence type="ECO:0000256" key="3">
    <source>
        <dbReference type="ARBA" id="ARBA00022723"/>
    </source>
</evidence>
<feature type="binding site" evidence="12">
    <location>
        <position position="411"/>
    </location>
    <ligand>
        <name>Zn(2+)</name>
        <dbReference type="ChEBI" id="CHEBI:29105"/>
        <label>2</label>
    </ligand>
</feature>
<proteinExistence type="inferred from homology"/>
<dbReference type="SMART" id="SM00490">
    <property type="entry name" value="HELICc"/>
    <property type="match status" value="1"/>
</dbReference>
<evidence type="ECO:0000256" key="2">
    <source>
        <dbReference type="ARBA" id="ARBA00022705"/>
    </source>
</evidence>
<dbReference type="CDD" id="cd18804">
    <property type="entry name" value="SF2_C_priA"/>
    <property type="match status" value="1"/>
</dbReference>
<evidence type="ECO:0000256" key="9">
    <source>
        <dbReference type="ARBA" id="ARBA00023125"/>
    </source>
</evidence>
<dbReference type="InterPro" id="IPR040498">
    <property type="entry name" value="PriA_CRR"/>
</dbReference>
<comment type="subunit">
    <text evidence="12">Component of the replication restart primosome.</text>
</comment>
<evidence type="ECO:0000256" key="12">
    <source>
        <dbReference type="HAMAP-Rule" id="MF_00983"/>
    </source>
</evidence>
<evidence type="ECO:0000256" key="5">
    <source>
        <dbReference type="ARBA" id="ARBA00022801"/>
    </source>
</evidence>
<dbReference type="Pfam" id="PF17764">
    <property type="entry name" value="PriA_3primeBD"/>
    <property type="match status" value="1"/>
</dbReference>
<dbReference type="HAMAP" id="MF_00983">
    <property type="entry name" value="PriA"/>
    <property type="match status" value="1"/>
</dbReference>
<accession>A0A9E9LEE9</accession>
<feature type="domain" description="Helicase ATP-binding" evidence="13">
    <location>
        <begin position="152"/>
        <end position="321"/>
    </location>
</feature>
<keyword evidence="7 12" id="KW-0862">Zinc</keyword>
<dbReference type="FunFam" id="3.40.50.300:FF:000489">
    <property type="entry name" value="Primosome assembly protein PriA"/>
    <property type="match status" value="1"/>
</dbReference>
<keyword evidence="2 12" id="KW-0235">DNA replication</keyword>
<dbReference type="NCBIfam" id="TIGR00595">
    <property type="entry name" value="priA"/>
    <property type="match status" value="1"/>
</dbReference>
<dbReference type="InterPro" id="IPR014001">
    <property type="entry name" value="Helicase_ATP-bd"/>
</dbReference>
<keyword evidence="10 12" id="KW-0413">Isomerase</keyword>
<comment type="similarity">
    <text evidence="12">Belongs to the helicase family. PriA subfamily.</text>
</comment>
<evidence type="ECO:0000256" key="7">
    <source>
        <dbReference type="ARBA" id="ARBA00022833"/>
    </source>
</evidence>
<dbReference type="InterPro" id="IPR041236">
    <property type="entry name" value="PriA_C"/>
</dbReference>
<dbReference type="GO" id="GO:0005524">
    <property type="term" value="F:ATP binding"/>
    <property type="evidence" value="ECO:0007669"/>
    <property type="project" value="UniProtKB-UniRule"/>
</dbReference>
<evidence type="ECO:0000256" key="1">
    <source>
        <dbReference type="ARBA" id="ARBA00022515"/>
    </source>
</evidence>
<dbReference type="EMBL" id="CP098251">
    <property type="protein sequence ID" value="WAV91661.1"/>
    <property type="molecule type" value="Genomic_DNA"/>
</dbReference>
<feature type="binding site" evidence="12">
    <location>
        <position position="421"/>
    </location>
    <ligand>
        <name>Zn(2+)</name>
        <dbReference type="ChEBI" id="CHEBI:29105"/>
        <label>1</label>
    </ligand>
</feature>
<dbReference type="GO" id="GO:0006270">
    <property type="term" value="P:DNA replication initiation"/>
    <property type="evidence" value="ECO:0007669"/>
    <property type="project" value="TreeGrafter"/>
</dbReference>
<dbReference type="InterPro" id="IPR005259">
    <property type="entry name" value="PriA"/>
</dbReference>
<evidence type="ECO:0000259" key="13">
    <source>
        <dbReference type="PROSITE" id="PS51192"/>
    </source>
</evidence>
<dbReference type="GO" id="GO:1990077">
    <property type="term" value="C:primosome complex"/>
    <property type="evidence" value="ECO:0007669"/>
    <property type="project" value="UniProtKB-UniRule"/>
</dbReference>
<dbReference type="GO" id="GO:0016787">
    <property type="term" value="F:hydrolase activity"/>
    <property type="evidence" value="ECO:0007669"/>
    <property type="project" value="UniProtKB-KW"/>
</dbReference>
<comment type="catalytic activity">
    <reaction evidence="11 12">
        <text>ATP + H2O = ADP + phosphate + H(+)</text>
        <dbReference type="Rhea" id="RHEA:13065"/>
        <dbReference type="ChEBI" id="CHEBI:15377"/>
        <dbReference type="ChEBI" id="CHEBI:15378"/>
        <dbReference type="ChEBI" id="CHEBI:30616"/>
        <dbReference type="ChEBI" id="CHEBI:43474"/>
        <dbReference type="ChEBI" id="CHEBI:456216"/>
        <dbReference type="EC" id="5.6.2.4"/>
    </reaction>
</comment>
<reference evidence="14" key="1">
    <citation type="journal article" date="2022" name="Front. Microbiol.">
        <title>New perspectives on an old grouping: The genomic and phenotypic variability of Oxalobacter formigenes and the implications for calcium oxalate stone prevention.</title>
        <authorList>
            <person name="Chmiel J.A."/>
            <person name="Carr C."/>
            <person name="Stuivenberg G.A."/>
            <person name="Venema R."/>
            <person name="Chanyi R.M."/>
            <person name="Al K.F."/>
            <person name="Giguere D."/>
            <person name="Say H."/>
            <person name="Akouris P.P."/>
            <person name="Dominguez Romero S.A."/>
            <person name="Kwong A."/>
            <person name="Tai V."/>
            <person name="Koval S.F."/>
            <person name="Razvi H."/>
            <person name="Bjazevic J."/>
            <person name="Burton J.P."/>
        </authorList>
    </citation>
    <scope>NUCLEOTIDE SEQUENCE</scope>
    <source>
        <strain evidence="14">OxK</strain>
    </source>
</reference>
<dbReference type="Pfam" id="PF18074">
    <property type="entry name" value="PriA_C"/>
    <property type="match status" value="1"/>
</dbReference>
<dbReference type="Gene3D" id="3.40.50.300">
    <property type="entry name" value="P-loop containing nucleotide triphosphate hydrolases"/>
    <property type="match status" value="2"/>
</dbReference>
<dbReference type="GO" id="GO:0006269">
    <property type="term" value="P:DNA replication, synthesis of primer"/>
    <property type="evidence" value="ECO:0007669"/>
    <property type="project" value="UniProtKB-KW"/>
</dbReference>
<keyword evidence="8 12" id="KW-0067">ATP-binding</keyword>
<dbReference type="Pfam" id="PF18319">
    <property type="entry name" value="Zn_ribbon_PriA"/>
    <property type="match status" value="1"/>
</dbReference>
<feature type="binding site" evidence="12">
    <location>
        <position position="384"/>
    </location>
    <ligand>
        <name>Zn(2+)</name>
        <dbReference type="ChEBI" id="CHEBI:29105"/>
        <label>1</label>
    </ligand>
</feature>
<name>A0A9E9LEE9_9BURK</name>
<dbReference type="RefSeq" id="WP_269316142.1">
    <property type="nucleotide sequence ID" value="NZ_CP098251.1"/>
</dbReference>
<dbReference type="Pfam" id="PF00270">
    <property type="entry name" value="DEAD"/>
    <property type="match status" value="1"/>
</dbReference>
<feature type="binding site" evidence="12">
    <location>
        <position position="424"/>
    </location>
    <ligand>
        <name>Zn(2+)</name>
        <dbReference type="ChEBI" id="CHEBI:29105"/>
        <label>1</label>
    </ligand>
</feature>
<keyword evidence="1 12" id="KW-0639">Primosome</keyword>
<dbReference type="PANTHER" id="PTHR30580:SF0">
    <property type="entry name" value="PRIMOSOMAL PROTEIN N"/>
    <property type="match status" value="1"/>
</dbReference>
<comment type="function">
    <text evidence="12">Initiates the restart of stalled replication forks, which reloads the replicative helicase on sites other than the origin of replication. Recognizes and binds to abandoned replication forks and remodels them to uncover a helicase loading site. Promotes assembly of the primosome at these replication forks.</text>
</comment>
<evidence type="ECO:0000256" key="10">
    <source>
        <dbReference type="ARBA" id="ARBA00023235"/>
    </source>
</evidence>
<keyword evidence="4 12" id="KW-0547">Nucleotide-binding</keyword>
<dbReference type="InterPro" id="IPR041222">
    <property type="entry name" value="PriA_3primeBD"/>
</dbReference>
<dbReference type="InterPro" id="IPR001650">
    <property type="entry name" value="Helicase_C-like"/>
</dbReference>
<feature type="binding site" evidence="12">
    <location>
        <position position="381"/>
    </location>
    <ligand>
        <name>Zn(2+)</name>
        <dbReference type="ChEBI" id="CHEBI:29105"/>
        <label>1</label>
    </ligand>
</feature>
<feature type="binding site" evidence="12">
    <location>
        <position position="393"/>
    </location>
    <ligand>
        <name>Zn(2+)</name>
        <dbReference type="ChEBI" id="CHEBI:29105"/>
        <label>2</label>
    </ligand>
</feature>
<dbReference type="InterPro" id="IPR027417">
    <property type="entry name" value="P-loop_NTPase"/>
</dbReference>
<dbReference type="GO" id="GO:0006310">
    <property type="term" value="P:DNA recombination"/>
    <property type="evidence" value="ECO:0007669"/>
    <property type="project" value="InterPro"/>
</dbReference>
<dbReference type="PANTHER" id="PTHR30580">
    <property type="entry name" value="PRIMOSOMAL PROTEIN N"/>
    <property type="match status" value="1"/>
</dbReference>
<evidence type="ECO:0000256" key="6">
    <source>
        <dbReference type="ARBA" id="ARBA00022806"/>
    </source>
</evidence>
<keyword evidence="3 12" id="KW-0479">Metal-binding</keyword>
<dbReference type="Proteomes" id="UP001164819">
    <property type="component" value="Chromosome"/>
</dbReference>
<comment type="cofactor">
    <cofactor evidence="12">
        <name>Zn(2+)</name>
        <dbReference type="ChEBI" id="CHEBI:29105"/>
    </cofactor>
    <text evidence="12">Binds 2 zinc ions per subunit.</text>
</comment>
<dbReference type="SMART" id="SM00487">
    <property type="entry name" value="DEXDc"/>
    <property type="match status" value="1"/>
</dbReference>
<dbReference type="Gene3D" id="3.40.1440.60">
    <property type="entry name" value="PriA, 3(prime) DNA-binding domain"/>
    <property type="match status" value="1"/>
</dbReference>